<feature type="compositionally biased region" description="Pro residues" evidence="1">
    <location>
        <begin position="461"/>
        <end position="474"/>
    </location>
</feature>
<feature type="region of interest" description="Disordered" evidence="1">
    <location>
        <begin position="288"/>
        <end position="322"/>
    </location>
</feature>
<feature type="region of interest" description="Disordered" evidence="1">
    <location>
        <begin position="1062"/>
        <end position="1100"/>
    </location>
</feature>
<evidence type="ECO:0000256" key="1">
    <source>
        <dbReference type="SAM" id="MobiDB-lite"/>
    </source>
</evidence>
<name>D8UH87_VOLCA</name>
<feature type="compositionally biased region" description="Gly residues" evidence="1">
    <location>
        <begin position="731"/>
        <end position="741"/>
    </location>
</feature>
<reference evidence="2 3" key="1">
    <citation type="journal article" date="2010" name="Science">
        <title>Genomic analysis of organismal complexity in the multicellular green alga Volvox carteri.</title>
        <authorList>
            <person name="Prochnik S.E."/>
            <person name="Umen J."/>
            <person name="Nedelcu A.M."/>
            <person name="Hallmann A."/>
            <person name="Miller S.M."/>
            <person name="Nishii I."/>
            <person name="Ferris P."/>
            <person name="Kuo A."/>
            <person name="Mitros T."/>
            <person name="Fritz-Laylin L.K."/>
            <person name="Hellsten U."/>
            <person name="Chapman J."/>
            <person name="Simakov O."/>
            <person name="Rensing S.A."/>
            <person name="Terry A."/>
            <person name="Pangilinan J."/>
            <person name="Kapitonov V."/>
            <person name="Jurka J."/>
            <person name="Salamov A."/>
            <person name="Shapiro H."/>
            <person name="Schmutz J."/>
            <person name="Grimwood J."/>
            <person name="Lindquist E."/>
            <person name="Lucas S."/>
            <person name="Grigoriev I.V."/>
            <person name="Schmitt R."/>
            <person name="Kirk D."/>
            <person name="Rokhsar D.S."/>
        </authorList>
    </citation>
    <scope>NUCLEOTIDE SEQUENCE [LARGE SCALE GENOMIC DNA]</scope>
    <source>
        <strain evidence="3">f. Nagariensis / Eve</strain>
    </source>
</reference>
<dbReference type="EMBL" id="GL378405">
    <property type="protein sequence ID" value="EFJ40887.1"/>
    <property type="molecule type" value="Genomic_DNA"/>
</dbReference>
<feature type="region of interest" description="Disordered" evidence="1">
    <location>
        <begin position="448"/>
        <end position="483"/>
    </location>
</feature>
<dbReference type="KEGG" id="vcn:VOLCADRAFT_99215"/>
<feature type="region of interest" description="Disordered" evidence="1">
    <location>
        <begin position="410"/>
        <end position="435"/>
    </location>
</feature>
<dbReference type="AlphaFoldDB" id="D8UH87"/>
<accession>D8UH87</accession>
<feature type="compositionally biased region" description="Basic and acidic residues" evidence="1">
    <location>
        <begin position="1064"/>
        <end position="1076"/>
    </location>
</feature>
<feature type="region of interest" description="Disordered" evidence="1">
    <location>
        <begin position="189"/>
        <end position="232"/>
    </location>
</feature>
<feature type="compositionally biased region" description="Low complexity" evidence="1">
    <location>
        <begin position="694"/>
        <end position="713"/>
    </location>
</feature>
<organism evidence="3">
    <name type="scientific">Volvox carteri f. nagariensis</name>
    <dbReference type="NCBI Taxonomy" id="3068"/>
    <lineage>
        <taxon>Eukaryota</taxon>
        <taxon>Viridiplantae</taxon>
        <taxon>Chlorophyta</taxon>
        <taxon>core chlorophytes</taxon>
        <taxon>Chlorophyceae</taxon>
        <taxon>CS clade</taxon>
        <taxon>Chlamydomonadales</taxon>
        <taxon>Volvocaceae</taxon>
        <taxon>Volvox</taxon>
    </lineage>
</organism>
<protein>
    <submittedName>
        <fullName evidence="2">Uncharacterized protein</fullName>
    </submittedName>
</protein>
<proteinExistence type="predicted"/>
<feature type="region of interest" description="Disordered" evidence="1">
    <location>
        <begin position="523"/>
        <end position="543"/>
    </location>
</feature>
<dbReference type="OrthoDB" id="10576864at2759"/>
<evidence type="ECO:0000313" key="2">
    <source>
        <dbReference type="EMBL" id="EFJ40887.1"/>
    </source>
</evidence>
<feature type="region of interest" description="Disordered" evidence="1">
    <location>
        <begin position="649"/>
        <end position="714"/>
    </location>
</feature>
<dbReference type="Proteomes" id="UP000001058">
    <property type="component" value="Unassembled WGS sequence"/>
</dbReference>
<feature type="compositionally biased region" description="Low complexity" evidence="1">
    <location>
        <begin position="189"/>
        <end position="213"/>
    </location>
</feature>
<gene>
    <name evidence="2" type="ORF">VOLCADRAFT_99215</name>
</gene>
<sequence>MATRPRPDGASCPCTRYVRIKLKAARPVTPSVVEARVLHRSSKSAVSRSAELDPNHFSYLNANKYGTERLVTSPDLGGFTDLEQLVCPPRCSSSSGAGGSVSSSGGLVPQPPLFGAPAIGSTSPRLRSFSSSRALPSVRASSLSVSQLPDVGGEADTTGELRLAQSPRLGAVKGGATGAAAAVVDAAAATPRRPASSSSSGAAIQPSGGTRPSPVGPPAPGTPHGGGTAAVRQSSLIGGNDMVPRMAIAETAAAGAPSVSSINVEPVPVGTDTWIALRAQDCMAAYGSNLSSNDDEDDDVNDGHVINDGSDSGGEPLHGYRRVDPGPGRLIFVRHPSLVTTRCDLSRLYSGDTAAVTALTPQVSAVQATVALASPGPQHSLLKDSRSATAASATEAVTVNDATTTSSPFVTTTAVAPSPRTDTAAASTADPSGSTAATITVTAAGPIRNAAPPGCSSEPGLPAPSPAAPSPAAPSPAAIAAAGSGDASVRDSIFTTMGANAVESAPPSMSQLQQVQVQLPYRAAGAQSGSRPPLQRQEAARGAVPSAATVRALGPSAAEGLGQVGSVGSGSARSSLEAELPQKLLLPPLAESVDGGVADTGTAGQRVSESSGLVVASCSILDAAALSVDPVRKRRLSADGLNRHASKYGTTTTAAADQEGRGGIGGAGSAADATPPGVVRPDVLPAAERPVAVTSSSPSTSSNTSSSPSAGSSRVPLITALTFERAPWSQPGGGSGGGQASGGPFAPATPGVASSHASVKLRQPPVSPRVAAPAASVRMPGRPLSLAPPQRPQLILGVPPATNSITEHTTGDSTGSAVPTVTSVDRLRGFKSSRVLTKTTTWASPSAAPINLQGGAGAGAPDVMSTSTSTIITTAGRGALVMGAGSPSSPRPKLGSFMSMRSPRSPASFLERLSSNTLATTTRVNSRRTIGGGGTSAATSAAAVDWVPESSSHRHSFRRRDGSCSLDGSGCDIWVADTRASALMKRGAEGDHLVPGAGGAAAGPAAPAAVAAVAAGYPDWSASLGGGTSAAVAALHGKRSSKQLLPRGLNGVPLAWLAIEEDGREGSDGSGREEPRVPGGGDNTDRAAGGNAKADVHNAGNSKAALANARVLDSC</sequence>
<feature type="region of interest" description="Disordered" evidence="1">
    <location>
        <begin position="726"/>
        <end position="773"/>
    </location>
</feature>
<evidence type="ECO:0000313" key="3">
    <source>
        <dbReference type="Proteomes" id="UP000001058"/>
    </source>
</evidence>
<dbReference type="GeneID" id="9623144"/>
<dbReference type="RefSeq" id="XP_002958047.1">
    <property type="nucleotide sequence ID" value="XM_002958001.1"/>
</dbReference>
<keyword evidence="3" id="KW-1185">Reference proteome</keyword>
<dbReference type="InParanoid" id="D8UH87"/>